<organism evidence="9 10">
    <name type="scientific">Cucurbita maxima</name>
    <name type="common">Pumpkin</name>
    <name type="synonym">Winter squash</name>
    <dbReference type="NCBI Taxonomy" id="3661"/>
    <lineage>
        <taxon>Eukaryota</taxon>
        <taxon>Viridiplantae</taxon>
        <taxon>Streptophyta</taxon>
        <taxon>Embryophyta</taxon>
        <taxon>Tracheophyta</taxon>
        <taxon>Spermatophyta</taxon>
        <taxon>Magnoliopsida</taxon>
        <taxon>eudicotyledons</taxon>
        <taxon>Gunneridae</taxon>
        <taxon>Pentapetalae</taxon>
        <taxon>rosids</taxon>
        <taxon>fabids</taxon>
        <taxon>Cucurbitales</taxon>
        <taxon>Cucurbitaceae</taxon>
        <taxon>Cucurbiteae</taxon>
        <taxon>Cucurbita</taxon>
    </lineage>
</organism>
<dbReference type="InterPro" id="IPR001005">
    <property type="entry name" value="SANT/Myb"/>
</dbReference>
<dbReference type="InterPro" id="IPR044822">
    <property type="entry name" value="Myb_DNA-bind_4"/>
</dbReference>
<dbReference type="Proteomes" id="UP000504608">
    <property type="component" value="Unplaced"/>
</dbReference>
<evidence type="ECO:0000256" key="3">
    <source>
        <dbReference type="ARBA" id="ARBA00023015"/>
    </source>
</evidence>
<evidence type="ECO:0000256" key="7">
    <source>
        <dbReference type="SAM" id="MobiDB-lite"/>
    </source>
</evidence>
<keyword evidence="9" id="KW-1185">Reference proteome</keyword>
<dbReference type="SMART" id="SM00717">
    <property type="entry name" value="SANT"/>
    <property type="match status" value="2"/>
</dbReference>
<evidence type="ECO:0000256" key="6">
    <source>
        <dbReference type="ARBA" id="ARBA00023242"/>
    </source>
</evidence>
<feature type="region of interest" description="Disordered" evidence="7">
    <location>
        <begin position="195"/>
        <end position="214"/>
    </location>
</feature>
<sequence length="476" mass="54581">MEVDSGEAVVEAAAAEAVETHEEVGGGGGGGGSNSGEEEKGLSFGGNRWPRQETLALLKIRSDMGVAFRDATHKAPLWDEVSRKLRELGFNRTPKKCKEKFENVYKYHKRTKEARSGKSNNTKKIYRFSDELEAFNHISFQSHHRQVAATPSHYDQPGKITTDTIISTMNNSLPPKPSNPLSNFPNMAVNVVFSSSTSSSTASEEDPFQSRRRRRKKKRKWSDFFLRLTKEVIEKQEGLQLKFLEALERIENQRKLRDEAWRIKEMKRVNQEHEVLVQEMSIAAAKDAAVVALLQKISPFPSPPQPPPLPPPPPPPTRPQDGDRRLSRWPKEEIEALIRVRTRMEMKYEENGAKGLVWEEISTAMRGFGYNRSSKRCKEKWENINKYFKKVKDSNKKRPEDAKTCPYYYQLDAIYKEKEKGMSFDINSQMEPLMVEPEQQWPPPFQVNQIMGNQEEEEEEEEESSSTEGLQSSISI</sequence>
<feature type="compositionally biased region" description="Acidic residues" evidence="7">
    <location>
        <begin position="454"/>
        <end position="465"/>
    </location>
</feature>
<keyword evidence="2" id="KW-0677">Repeat</keyword>
<evidence type="ECO:0000313" key="9">
    <source>
        <dbReference type="Proteomes" id="UP000504608"/>
    </source>
</evidence>
<dbReference type="GO" id="GO:0006355">
    <property type="term" value="P:regulation of DNA-templated transcription"/>
    <property type="evidence" value="ECO:0007669"/>
    <property type="project" value="UniProtKB-ARBA"/>
</dbReference>
<dbReference type="CDD" id="cd12203">
    <property type="entry name" value="GT1"/>
    <property type="match status" value="2"/>
</dbReference>
<evidence type="ECO:0000256" key="2">
    <source>
        <dbReference type="ARBA" id="ARBA00022737"/>
    </source>
</evidence>
<feature type="domain" description="Myb-like" evidence="8">
    <location>
        <begin position="47"/>
        <end position="105"/>
    </location>
</feature>
<proteinExistence type="predicted"/>
<keyword evidence="6" id="KW-0539">Nucleus</keyword>
<dbReference type="GO" id="GO:0003677">
    <property type="term" value="F:DNA binding"/>
    <property type="evidence" value="ECO:0007669"/>
    <property type="project" value="UniProtKB-KW"/>
</dbReference>
<evidence type="ECO:0000259" key="8">
    <source>
        <dbReference type="PROSITE" id="PS50090"/>
    </source>
</evidence>
<feature type="domain" description="Myb-like" evidence="8">
    <location>
        <begin position="321"/>
        <end position="385"/>
    </location>
</feature>
<keyword evidence="5" id="KW-0804">Transcription</keyword>
<dbReference type="RefSeq" id="XP_022974982.1">
    <property type="nucleotide sequence ID" value="XM_023119214.1"/>
</dbReference>
<dbReference type="PROSITE" id="PS50090">
    <property type="entry name" value="MYB_LIKE"/>
    <property type="match status" value="2"/>
</dbReference>
<feature type="compositionally biased region" description="Low complexity" evidence="7">
    <location>
        <begin position="1"/>
        <end position="17"/>
    </location>
</feature>
<keyword evidence="3" id="KW-0805">Transcription regulation</keyword>
<dbReference type="OrthoDB" id="691673at2759"/>
<evidence type="ECO:0000256" key="5">
    <source>
        <dbReference type="ARBA" id="ARBA00023163"/>
    </source>
</evidence>
<dbReference type="Gene3D" id="1.10.10.60">
    <property type="entry name" value="Homeodomain-like"/>
    <property type="match status" value="2"/>
</dbReference>
<dbReference type="GO" id="GO:0005634">
    <property type="term" value="C:nucleus"/>
    <property type="evidence" value="ECO:0007669"/>
    <property type="project" value="UniProtKB-SubCell"/>
</dbReference>
<comment type="subcellular location">
    <subcellularLocation>
        <location evidence="1">Nucleus</location>
    </subcellularLocation>
</comment>
<gene>
    <name evidence="10" type="primary">LOC111473846</name>
</gene>
<dbReference type="KEGG" id="cmax:111473846"/>
<evidence type="ECO:0000313" key="10">
    <source>
        <dbReference type="RefSeq" id="XP_022974982.1"/>
    </source>
</evidence>
<dbReference type="Pfam" id="PF13837">
    <property type="entry name" value="Myb_DNA-bind_4"/>
    <property type="match status" value="2"/>
</dbReference>
<dbReference type="FunFam" id="1.10.10.60:FF:000061">
    <property type="entry name" value="Trihelix transcription factor GT-2"/>
    <property type="match status" value="1"/>
</dbReference>
<feature type="compositionally biased region" description="Pro residues" evidence="7">
    <location>
        <begin position="300"/>
        <end position="318"/>
    </location>
</feature>
<feature type="region of interest" description="Disordered" evidence="7">
    <location>
        <begin position="1"/>
        <end position="48"/>
    </location>
</feature>
<feature type="region of interest" description="Disordered" evidence="7">
    <location>
        <begin position="298"/>
        <end position="328"/>
    </location>
</feature>
<keyword evidence="4" id="KW-0238">DNA-binding</keyword>
<dbReference type="FunFam" id="1.10.10.60:FF:000092">
    <property type="entry name" value="Trihelix transcription factor GT-2"/>
    <property type="match status" value="1"/>
</dbReference>
<name>A0A6J1IBR9_CUCMA</name>
<dbReference type="AlphaFoldDB" id="A0A6J1IBR9"/>
<reference evidence="10" key="1">
    <citation type="submission" date="2025-08" db="UniProtKB">
        <authorList>
            <consortium name="RefSeq"/>
        </authorList>
    </citation>
    <scope>IDENTIFICATION</scope>
    <source>
        <tissue evidence="10">Young leaves</tissue>
    </source>
</reference>
<dbReference type="PANTHER" id="PTHR21654:SF73">
    <property type="entry name" value="TRIHELIX TRANSCRIPTION FACTOR GT-2"/>
    <property type="match status" value="1"/>
</dbReference>
<feature type="compositionally biased region" description="Gly residues" evidence="7">
    <location>
        <begin position="25"/>
        <end position="34"/>
    </location>
</feature>
<dbReference type="PANTHER" id="PTHR21654">
    <property type="entry name" value="FI21293P1"/>
    <property type="match status" value="1"/>
</dbReference>
<evidence type="ECO:0000256" key="1">
    <source>
        <dbReference type="ARBA" id="ARBA00004123"/>
    </source>
</evidence>
<dbReference type="GeneID" id="111473846"/>
<protein>
    <submittedName>
        <fullName evidence="10">Trihelix transcription factor GT-2-like</fullName>
    </submittedName>
</protein>
<evidence type="ECO:0000256" key="4">
    <source>
        <dbReference type="ARBA" id="ARBA00023125"/>
    </source>
</evidence>
<feature type="region of interest" description="Disordered" evidence="7">
    <location>
        <begin position="439"/>
        <end position="476"/>
    </location>
</feature>
<accession>A0A6J1IBR9</accession>